<organism evidence="2 3">
    <name type="scientific">Colletotrichum destructivum</name>
    <dbReference type="NCBI Taxonomy" id="34406"/>
    <lineage>
        <taxon>Eukaryota</taxon>
        <taxon>Fungi</taxon>
        <taxon>Dikarya</taxon>
        <taxon>Ascomycota</taxon>
        <taxon>Pezizomycotina</taxon>
        <taxon>Sordariomycetes</taxon>
        <taxon>Hypocreomycetidae</taxon>
        <taxon>Glomerellales</taxon>
        <taxon>Glomerellaceae</taxon>
        <taxon>Colletotrichum</taxon>
        <taxon>Colletotrichum destructivum species complex</taxon>
    </lineage>
</organism>
<reference evidence="3" key="1">
    <citation type="journal article" date="2023" name="bioRxiv">
        <title>Complete genome of the Medicago anthracnose fungus, Colletotrichum destructivum, reveals a mini-chromosome-like region within a core chromosome.</title>
        <authorList>
            <person name="Lapalu N."/>
            <person name="Simon A."/>
            <person name="Lu A."/>
            <person name="Plaumann P.-L."/>
            <person name="Amselem J."/>
            <person name="Pigne S."/>
            <person name="Auger A."/>
            <person name="Koch C."/>
            <person name="Dallery J.-F."/>
            <person name="O'Connell R.J."/>
        </authorList>
    </citation>
    <scope>NUCLEOTIDE SEQUENCE [LARGE SCALE GENOMIC DNA]</scope>
    <source>
        <strain evidence="3">CBS 520.97</strain>
    </source>
</reference>
<dbReference type="GeneID" id="87942597"/>
<dbReference type="AlphaFoldDB" id="A0AAX4ICW8"/>
<evidence type="ECO:0000313" key="3">
    <source>
        <dbReference type="Proteomes" id="UP001322277"/>
    </source>
</evidence>
<sequence>MVLLPPPPSPGELVAPNVASESLTDPSEQTGTGRFLFGLLVVFYTTGTRYTGASAGRPRVSEKWRGRSDGSTLGNVWGVEEEEEEEEEEEACLANCGPVCLESVGQEQFAASLGRV</sequence>
<evidence type="ECO:0000313" key="2">
    <source>
        <dbReference type="EMBL" id="WQF81080.1"/>
    </source>
</evidence>
<dbReference type="EMBL" id="CP137308">
    <property type="protein sequence ID" value="WQF81080.1"/>
    <property type="molecule type" value="Genomic_DNA"/>
</dbReference>
<dbReference type="KEGG" id="cdet:87942597"/>
<dbReference type="Proteomes" id="UP001322277">
    <property type="component" value="Chromosome 4"/>
</dbReference>
<proteinExistence type="predicted"/>
<dbReference type="RefSeq" id="XP_062778304.1">
    <property type="nucleotide sequence ID" value="XM_062922253.1"/>
</dbReference>
<keyword evidence="3" id="KW-1185">Reference proteome</keyword>
<evidence type="ECO:0000256" key="1">
    <source>
        <dbReference type="SAM" id="MobiDB-lite"/>
    </source>
</evidence>
<protein>
    <submittedName>
        <fullName evidence="2">Uncharacterized protein</fullName>
    </submittedName>
</protein>
<name>A0AAX4ICW8_9PEZI</name>
<gene>
    <name evidence="2" type="ORF">CDEST_06094</name>
</gene>
<accession>A0AAX4ICW8</accession>
<feature type="compositionally biased region" description="Pro residues" evidence="1">
    <location>
        <begin position="1"/>
        <end position="10"/>
    </location>
</feature>
<feature type="region of interest" description="Disordered" evidence="1">
    <location>
        <begin position="1"/>
        <end position="29"/>
    </location>
</feature>
<feature type="compositionally biased region" description="Polar residues" evidence="1">
    <location>
        <begin position="19"/>
        <end position="29"/>
    </location>
</feature>